<reference evidence="1" key="1">
    <citation type="submission" date="2022-07" db="EMBL/GenBank/DDBJ databases">
        <title>Genome sequencing of Photobacterium atrarenae GJH2-4.</title>
        <authorList>
            <person name="Park S.-J."/>
        </authorList>
    </citation>
    <scope>NUCLEOTIDE SEQUENCE</scope>
    <source>
        <strain evidence="1">GJH2-4</strain>
    </source>
</reference>
<dbReference type="Proteomes" id="UP001057998">
    <property type="component" value="Chromosome 2"/>
</dbReference>
<dbReference type="RefSeq" id="WP_255392218.1">
    <property type="nucleotide sequence ID" value="NZ_CP101509.1"/>
</dbReference>
<evidence type="ECO:0008006" key="3">
    <source>
        <dbReference type="Google" id="ProtNLM"/>
    </source>
</evidence>
<gene>
    <name evidence="1" type="ORF">NNL38_20045</name>
</gene>
<accession>A0ABY5GPV3</accession>
<proteinExistence type="predicted"/>
<evidence type="ECO:0000313" key="2">
    <source>
        <dbReference type="Proteomes" id="UP001057998"/>
    </source>
</evidence>
<evidence type="ECO:0000313" key="1">
    <source>
        <dbReference type="EMBL" id="UTV30850.1"/>
    </source>
</evidence>
<keyword evidence="2" id="KW-1185">Reference proteome</keyword>
<protein>
    <recommendedName>
        <fullName evidence="3">DUF3077 domain-containing protein</fullName>
    </recommendedName>
</protein>
<dbReference type="EMBL" id="CP101509">
    <property type="protein sequence ID" value="UTV30850.1"/>
    <property type="molecule type" value="Genomic_DNA"/>
</dbReference>
<organism evidence="1 2">
    <name type="scientific">Photobacterium atrarenae</name>
    <dbReference type="NCBI Taxonomy" id="865757"/>
    <lineage>
        <taxon>Bacteria</taxon>
        <taxon>Pseudomonadati</taxon>
        <taxon>Pseudomonadota</taxon>
        <taxon>Gammaproteobacteria</taxon>
        <taxon>Vibrionales</taxon>
        <taxon>Vibrionaceae</taxon>
        <taxon>Photobacterium</taxon>
    </lineage>
</organism>
<sequence>MSALQLSLPAQGKDSHSLVLEAREMISGLAAMAGATDGTIDTLTGDQLFYLFSAISDKLDIALTKMEAE</sequence>
<name>A0ABY5GPV3_9GAMM</name>